<evidence type="ECO:0000313" key="3">
    <source>
        <dbReference type="Proteomes" id="UP001529510"/>
    </source>
</evidence>
<sequence length="57" mass="6310">AEHGDADAARGGLQHRPAAAKPREEPLHGRPSSGPLPALPHHHRRREQQLHQRRAHG</sequence>
<gene>
    <name evidence="2" type="ORF">M9458_005120</name>
</gene>
<dbReference type="EMBL" id="JAMKFB020000002">
    <property type="protein sequence ID" value="KAL0201933.1"/>
    <property type="molecule type" value="Genomic_DNA"/>
</dbReference>
<evidence type="ECO:0000256" key="1">
    <source>
        <dbReference type="SAM" id="MobiDB-lite"/>
    </source>
</evidence>
<evidence type="ECO:0000313" key="2">
    <source>
        <dbReference type="EMBL" id="KAL0201933.1"/>
    </source>
</evidence>
<reference evidence="2 3" key="1">
    <citation type="submission" date="2024-05" db="EMBL/GenBank/DDBJ databases">
        <title>Genome sequencing and assembly of Indian major carp, Cirrhinus mrigala (Hamilton, 1822).</title>
        <authorList>
            <person name="Mohindra V."/>
            <person name="Chowdhury L.M."/>
            <person name="Lal K."/>
            <person name="Jena J.K."/>
        </authorList>
    </citation>
    <scope>NUCLEOTIDE SEQUENCE [LARGE SCALE GENOMIC DNA]</scope>
    <source>
        <strain evidence="2">CM1030</strain>
        <tissue evidence="2">Blood</tissue>
    </source>
</reference>
<feature type="compositionally biased region" description="Basic residues" evidence="1">
    <location>
        <begin position="40"/>
        <end position="57"/>
    </location>
</feature>
<accession>A0ABD0RVY7</accession>
<feature type="region of interest" description="Disordered" evidence="1">
    <location>
        <begin position="1"/>
        <end position="57"/>
    </location>
</feature>
<keyword evidence="3" id="KW-1185">Reference proteome</keyword>
<comment type="caution">
    <text evidence="2">The sequence shown here is derived from an EMBL/GenBank/DDBJ whole genome shotgun (WGS) entry which is preliminary data.</text>
</comment>
<protein>
    <submittedName>
        <fullName evidence="2">Uncharacterized protein</fullName>
    </submittedName>
</protein>
<organism evidence="2 3">
    <name type="scientific">Cirrhinus mrigala</name>
    <name type="common">Mrigala</name>
    <dbReference type="NCBI Taxonomy" id="683832"/>
    <lineage>
        <taxon>Eukaryota</taxon>
        <taxon>Metazoa</taxon>
        <taxon>Chordata</taxon>
        <taxon>Craniata</taxon>
        <taxon>Vertebrata</taxon>
        <taxon>Euteleostomi</taxon>
        <taxon>Actinopterygii</taxon>
        <taxon>Neopterygii</taxon>
        <taxon>Teleostei</taxon>
        <taxon>Ostariophysi</taxon>
        <taxon>Cypriniformes</taxon>
        <taxon>Cyprinidae</taxon>
        <taxon>Labeoninae</taxon>
        <taxon>Labeonini</taxon>
        <taxon>Cirrhinus</taxon>
    </lineage>
</organism>
<feature type="non-terminal residue" evidence="2">
    <location>
        <position position="57"/>
    </location>
</feature>
<feature type="non-terminal residue" evidence="2">
    <location>
        <position position="1"/>
    </location>
</feature>
<name>A0ABD0RVY7_CIRMR</name>
<dbReference type="Proteomes" id="UP001529510">
    <property type="component" value="Unassembled WGS sequence"/>
</dbReference>
<proteinExistence type="predicted"/>
<dbReference type="AlphaFoldDB" id="A0ABD0RVY7"/>